<keyword evidence="6 10" id="KW-0413">Isomerase</keyword>
<dbReference type="PANTHER" id="PTHR10309">
    <property type="entry name" value="MANNOSE-6-PHOSPHATE ISOMERASE"/>
    <property type="match status" value="1"/>
</dbReference>
<dbReference type="GO" id="GO:0004476">
    <property type="term" value="F:mannose-6-phosphate isomerase activity"/>
    <property type="evidence" value="ECO:0007669"/>
    <property type="project" value="UniProtKB-EC"/>
</dbReference>
<dbReference type="InterPro" id="IPR018050">
    <property type="entry name" value="Pmannose_isomerase-type1_CS"/>
</dbReference>
<dbReference type="PROSITE" id="PS00965">
    <property type="entry name" value="PMI_I_1"/>
    <property type="match status" value="1"/>
</dbReference>
<dbReference type="GO" id="GO:0009298">
    <property type="term" value="P:GDP-mannose biosynthetic process"/>
    <property type="evidence" value="ECO:0007669"/>
    <property type="project" value="InterPro"/>
</dbReference>
<feature type="binding site" evidence="8">
    <location>
        <position position="98"/>
    </location>
    <ligand>
        <name>Zn(2+)</name>
        <dbReference type="ChEBI" id="CHEBI:29105"/>
    </ligand>
</feature>
<feature type="active site" evidence="7">
    <location>
        <position position="291"/>
    </location>
</feature>
<dbReference type="RefSeq" id="WP_120692159.1">
    <property type="nucleotide sequence ID" value="NZ_RBNH01000005.1"/>
</dbReference>
<feature type="binding site" evidence="8">
    <location>
        <position position="100"/>
    </location>
    <ligand>
        <name>Zn(2+)</name>
        <dbReference type="ChEBI" id="CHEBI:29105"/>
    </ligand>
</feature>
<protein>
    <recommendedName>
        <fullName evidence="3">mannose-6-phosphate isomerase</fullName>
        <ecNumber evidence="3">5.3.1.8</ecNumber>
    </recommendedName>
</protein>
<comment type="caution">
    <text evidence="10">The sequence shown here is derived from an EMBL/GenBank/DDBJ whole genome shotgun (WGS) entry which is preliminary data.</text>
</comment>
<feature type="binding site" evidence="8">
    <location>
        <position position="272"/>
    </location>
    <ligand>
        <name>Zn(2+)</name>
        <dbReference type="ChEBI" id="CHEBI:29105"/>
    </ligand>
</feature>
<dbReference type="InterPro" id="IPR014710">
    <property type="entry name" value="RmlC-like_jellyroll"/>
</dbReference>
<proteinExistence type="inferred from homology"/>
<feature type="binding site" evidence="8">
    <location>
        <position position="135"/>
    </location>
    <ligand>
        <name>Zn(2+)</name>
        <dbReference type="ChEBI" id="CHEBI:29105"/>
    </ligand>
</feature>
<dbReference type="InterPro" id="IPR016305">
    <property type="entry name" value="Mannose-6-P_Isomerase"/>
</dbReference>
<dbReference type="GO" id="GO:0008270">
    <property type="term" value="F:zinc ion binding"/>
    <property type="evidence" value="ECO:0007669"/>
    <property type="project" value="InterPro"/>
</dbReference>
<evidence type="ECO:0000256" key="3">
    <source>
        <dbReference type="ARBA" id="ARBA00011956"/>
    </source>
</evidence>
<reference evidence="10 11" key="1">
    <citation type="submission" date="2018-10" db="EMBL/GenBank/DDBJ databases">
        <title>Genome-guide identification and characterization of bacteria that degrade polycyclic aromatic hydrocarbons and resist hexavalent chromium simultaneously.</title>
        <authorList>
            <person name="Feng H."/>
        </authorList>
    </citation>
    <scope>NUCLEOTIDE SEQUENCE [LARGE SCALE GENOMIC DNA]</scope>
    <source>
        <strain evidence="10 11">J015</strain>
    </source>
</reference>
<dbReference type="EMBL" id="RBNH01000005">
    <property type="protein sequence ID" value="RKO24931.1"/>
    <property type="molecule type" value="Genomic_DNA"/>
</dbReference>
<organism evidence="10 11">
    <name type="scientific">Pseudarthrobacter phenanthrenivorans</name>
    <name type="common">Arthrobacter phenanthrenivorans</name>
    <dbReference type="NCBI Taxonomy" id="361575"/>
    <lineage>
        <taxon>Bacteria</taxon>
        <taxon>Bacillati</taxon>
        <taxon>Actinomycetota</taxon>
        <taxon>Actinomycetes</taxon>
        <taxon>Micrococcales</taxon>
        <taxon>Micrococcaceae</taxon>
        <taxon>Pseudarthrobacter</taxon>
    </lineage>
</organism>
<evidence type="ECO:0000256" key="2">
    <source>
        <dbReference type="ARBA" id="ARBA00010772"/>
    </source>
</evidence>
<accession>A0A3B0FTF8</accession>
<dbReference type="Pfam" id="PF20511">
    <property type="entry name" value="PMI_typeI_cat"/>
    <property type="match status" value="1"/>
</dbReference>
<dbReference type="PIRSF" id="PIRSF001480">
    <property type="entry name" value="Mannose-6-phosphate_isomerase"/>
    <property type="match status" value="1"/>
</dbReference>
<evidence type="ECO:0000256" key="7">
    <source>
        <dbReference type="PIRSR" id="PIRSR001480-1"/>
    </source>
</evidence>
<keyword evidence="4 8" id="KW-0479">Metal-binding</keyword>
<dbReference type="GO" id="GO:0005975">
    <property type="term" value="P:carbohydrate metabolic process"/>
    <property type="evidence" value="ECO:0007669"/>
    <property type="project" value="InterPro"/>
</dbReference>
<dbReference type="NCBIfam" id="TIGR00218">
    <property type="entry name" value="manA"/>
    <property type="match status" value="1"/>
</dbReference>
<dbReference type="GO" id="GO:0005829">
    <property type="term" value="C:cytosol"/>
    <property type="evidence" value="ECO:0007669"/>
    <property type="project" value="TreeGrafter"/>
</dbReference>
<evidence type="ECO:0000256" key="6">
    <source>
        <dbReference type="ARBA" id="ARBA00023235"/>
    </source>
</evidence>
<dbReference type="InterPro" id="IPR001250">
    <property type="entry name" value="Man6P_Isoase-1"/>
</dbReference>
<evidence type="ECO:0000256" key="1">
    <source>
        <dbReference type="ARBA" id="ARBA00000757"/>
    </source>
</evidence>
<evidence type="ECO:0000313" key="10">
    <source>
        <dbReference type="EMBL" id="RKO24931.1"/>
    </source>
</evidence>
<dbReference type="EC" id="5.3.1.8" evidence="3"/>
<evidence type="ECO:0000256" key="8">
    <source>
        <dbReference type="PIRSR" id="PIRSR001480-2"/>
    </source>
</evidence>
<dbReference type="PANTHER" id="PTHR10309:SF0">
    <property type="entry name" value="MANNOSE-6-PHOSPHATE ISOMERASE"/>
    <property type="match status" value="1"/>
</dbReference>
<evidence type="ECO:0000256" key="5">
    <source>
        <dbReference type="ARBA" id="ARBA00022833"/>
    </source>
</evidence>
<reference evidence="11" key="2">
    <citation type="submission" date="2018-10" db="EMBL/GenBank/DDBJ databases">
        <authorList>
            <person name="Wang Y."/>
            <person name="Wang J."/>
            <person name="Yang X."/>
            <person name="Wang Z."/>
            <person name="Huang Y."/>
        </authorList>
    </citation>
    <scope>NUCLEOTIDE SEQUENCE [LARGE SCALE GENOMIC DNA]</scope>
    <source>
        <strain evidence="11">J015</strain>
    </source>
</reference>
<dbReference type="InterPro" id="IPR011051">
    <property type="entry name" value="RmlC_Cupin_sf"/>
</dbReference>
<evidence type="ECO:0000259" key="9">
    <source>
        <dbReference type="Pfam" id="PF20511"/>
    </source>
</evidence>
<dbReference type="AlphaFoldDB" id="A0A3B0FTF8"/>
<evidence type="ECO:0000256" key="4">
    <source>
        <dbReference type="ARBA" id="ARBA00022723"/>
    </source>
</evidence>
<dbReference type="SUPFAM" id="SSF51182">
    <property type="entry name" value="RmlC-like cupins"/>
    <property type="match status" value="1"/>
</dbReference>
<dbReference type="PRINTS" id="PR00714">
    <property type="entry name" value="MAN6PISMRASE"/>
</dbReference>
<dbReference type="InterPro" id="IPR046457">
    <property type="entry name" value="PMI_typeI_cat"/>
</dbReference>
<comment type="cofactor">
    <cofactor evidence="8">
        <name>Zn(2+)</name>
        <dbReference type="ChEBI" id="CHEBI:29105"/>
    </cofactor>
    <text evidence="8">Binds 1 zinc ion per subunit.</text>
</comment>
<feature type="domain" description="Phosphomannose isomerase type I catalytic" evidence="9">
    <location>
        <begin position="1"/>
        <end position="151"/>
    </location>
</feature>
<comment type="similarity">
    <text evidence="2">Belongs to the mannose-6-phosphate isomerase type 1 family.</text>
</comment>
<gene>
    <name evidence="10" type="primary">manA</name>
    <name evidence="10" type="ORF">D7Z96_07895</name>
</gene>
<dbReference type="Gene3D" id="2.60.120.10">
    <property type="entry name" value="Jelly Rolls"/>
    <property type="match status" value="2"/>
</dbReference>
<keyword evidence="5 8" id="KW-0862">Zinc</keyword>
<dbReference type="Gene3D" id="1.10.441.10">
    <property type="entry name" value="Phosphomannose Isomerase, domain 2"/>
    <property type="match status" value="1"/>
</dbReference>
<dbReference type="CDD" id="cd07011">
    <property type="entry name" value="cupin_PMI_type_I_N"/>
    <property type="match status" value="1"/>
</dbReference>
<comment type="catalytic activity">
    <reaction evidence="1">
        <text>D-mannose 6-phosphate = D-fructose 6-phosphate</text>
        <dbReference type="Rhea" id="RHEA:12356"/>
        <dbReference type="ChEBI" id="CHEBI:58735"/>
        <dbReference type="ChEBI" id="CHEBI:61527"/>
        <dbReference type="EC" id="5.3.1.8"/>
    </reaction>
</comment>
<dbReference type="Proteomes" id="UP000273159">
    <property type="component" value="Unassembled WGS sequence"/>
</dbReference>
<sequence>MYEIENVLRDYAWGSTTAIAALLGRPESGGPEAELWIGAHPDSPSVAHVPEDGSATPLDALVARDPEHFLGAESVARFGPRLPFLAKILAAAQPLSLQVHPSLEQARAGFARENAAGVARDAPHRNYRDDNHKPEMILALTPFEALCGFRAVQETRNILAHIAAAFDSVEGDVPPLLGRLLADLEGTDESAGLRAAFERLISGGQAVADATALVVAALISGAPLAPYEAELRTVISLNEKYPGDPGVLISLLLNRVSLEPGQAVYLPAGNVHAYLHGLGVEVMASSDNVLRGGLTPKFIDVPELLQTIDFHPVAVPMLAPERTVMDQELFRPPFEEFQLQRIDLAPGSAPVPLAQSGAAVVIVVAGDVYLDSPKGDLQLSRGGSAFLAAAEAPVNVHPVAGSTEPALAFAVTTGL</sequence>
<evidence type="ECO:0000313" key="11">
    <source>
        <dbReference type="Proteomes" id="UP000273159"/>
    </source>
</evidence>
<name>A0A3B0FTF8_PSEPS</name>